<dbReference type="Proteomes" id="UP000619479">
    <property type="component" value="Unassembled WGS sequence"/>
</dbReference>
<comment type="caution">
    <text evidence="1">The sequence shown here is derived from an EMBL/GenBank/DDBJ whole genome shotgun (WGS) entry which is preliminary data.</text>
</comment>
<dbReference type="SUPFAM" id="SSF53474">
    <property type="entry name" value="alpha/beta-Hydrolases"/>
    <property type="match status" value="1"/>
</dbReference>
<gene>
    <name evidence="1" type="ORF">Acy02nite_00600</name>
</gene>
<accession>A0A919M4C6</accession>
<organism evidence="1 2">
    <name type="scientific">Actinoplanes cyaneus</name>
    <dbReference type="NCBI Taxonomy" id="52696"/>
    <lineage>
        <taxon>Bacteria</taxon>
        <taxon>Bacillati</taxon>
        <taxon>Actinomycetota</taxon>
        <taxon>Actinomycetes</taxon>
        <taxon>Micromonosporales</taxon>
        <taxon>Micromonosporaceae</taxon>
        <taxon>Actinoplanes</taxon>
    </lineage>
</organism>
<reference evidence="1" key="1">
    <citation type="submission" date="2021-01" db="EMBL/GenBank/DDBJ databases">
        <title>Whole genome shotgun sequence of Actinoplanes cyaneus NBRC 14990.</title>
        <authorList>
            <person name="Komaki H."/>
            <person name="Tamura T."/>
        </authorList>
    </citation>
    <scope>NUCLEOTIDE SEQUENCE</scope>
    <source>
        <strain evidence="1">NBRC 14990</strain>
    </source>
</reference>
<keyword evidence="2" id="KW-1185">Reference proteome</keyword>
<dbReference type="InterPro" id="IPR029058">
    <property type="entry name" value="AB_hydrolase_fold"/>
</dbReference>
<name>A0A919M4C6_9ACTN</name>
<dbReference type="InterPro" id="IPR050228">
    <property type="entry name" value="Carboxylesterase_BioH"/>
</dbReference>
<evidence type="ECO:0008006" key="3">
    <source>
        <dbReference type="Google" id="ProtNLM"/>
    </source>
</evidence>
<dbReference type="PANTHER" id="PTHR43194">
    <property type="entry name" value="HYDROLASE ALPHA/BETA FOLD FAMILY"/>
    <property type="match status" value="1"/>
</dbReference>
<dbReference type="RefSeq" id="WP_203737296.1">
    <property type="nucleotide sequence ID" value="NZ_BAAAUC010000002.1"/>
</dbReference>
<protein>
    <recommendedName>
        <fullName evidence="3">Lysophospholipase</fullName>
    </recommendedName>
</protein>
<dbReference type="EMBL" id="BOMH01000001">
    <property type="protein sequence ID" value="GID62179.1"/>
    <property type="molecule type" value="Genomic_DNA"/>
</dbReference>
<sequence length="245" mass="26308">MTLASEDAVLTWTEPDPIPLRGTLVLLPGRGESAQVYERFGRRLAADAYRVHAITAPADDPARAQEQLTSLLAAADPERPRIVAGSDAGAAFAAHLAATRRLPRASALILAGLPATPRAAAGRDWDAELDARSFCPTHRGRISEAGVRPGELFTDLPGEWFDPDVPGEITVPVLGVHGADDPISPLDDVRRWYAAVPRADLVSIAGAPHDVLNDQTHRTVAATVVLFLERLRNGALLARTERTYQ</sequence>
<proteinExistence type="predicted"/>
<evidence type="ECO:0000313" key="2">
    <source>
        <dbReference type="Proteomes" id="UP000619479"/>
    </source>
</evidence>
<dbReference type="AlphaFoldDB" id="A0A919M4C6"/>
<dbReference type="PANTHER" id="PTHR43194:SF2">
    <property type="entry name" value="PEROXISOMAL MEMBRANE PROTEIN LPX1"/>
    <property type="match status" value="1"/>
</dbReference>
<evidence type="ECO:0000313" key="1">
    <source>
        <dbReference type="EMBL" id="GID62179.1"/>
    </source>
</evidence>
<dbReference type="Gene3D" id="3.40.50.1820">
    <property type="entry name" value="alpha/beta hydrolase"/>
    <property type="match status" value="1"/>
</dbReference>